<dbReference type="SUPFAM" id="SSF52266">
    <property type="entry name" value="SGNH hydrolase"/>
    <property type="match status" value="1"/>
</dbReference>
<evidence type="ECO:0000313" key="6">
    <source>
        <dbReference type="Proteomes" id="UP000436911"/>
    </source>
</evidence>
<dbReference type="CDD" id="cd01822">
    <property type="entry name" value="Lysophospholipase_L1_like"/>
    <property type="match status" value="1"/>
</dbReference>
<dbReference type="Pfam" id="PF13472">
    <property type="entry name" value="Lipase_GDSL_2"/>
    <property type="match status" value="1"/>
</dbReference>
<dbReference type="Gene3D" id="3.40.50.1110">
    <property type="entry name" value="SGNH hydrolase"/>
    <property type="match status" value="1"/>
</dbReference>
<dbReference type="GO" id="GO:0004622">
    <property type="term" value="F:phosphatidylcholine lysophospholipase activity"/>
    <property type="evidence" value="ECO:0007669"/>
    <property type="project" value="TreeGrafter"/>
</dbReference>
<dbReference type="EMBL" id="WPHU01000007">
    <property type="protein sequence ID" value="MVA57967.1"/>
    <property type="molecule type" value="Genomic_DNA"/>
</dbReference>
<dbReference type="PANTHER" id="PTHR30383">
    <property type="entry name" value="THIOESTERASE 1/PROTEASE 1/LYSOPHOSPHOLIPASE L1"/>
    <property type="match status" value="1"/>
</dbReference>
<gene>
    <name evidence="4" type="ORF">DXT89_07730</name>
    <name evidence="5" type="ORF">GOZ88_17830</name>
</gene>
<dbReference type="InterPro" id="IPR013830">
    <property type="entry name" value="SGNH_hydro"/>
</dbReference>
<evidence type="ECO:0000259" key="3">
    <source>
        <dbReference type="Pfam" id="PF13472"/>
    </source>
</evidence>
<dbReference type="InterPro" id="IPR036514">
    <property type="entry name" value="SGNH_hydro_sf"/>
</dbReference>
<accession>A0A368NQH4</accession>
<evidence type="ECO:0000313" key="4">
    <source>
        <dbReference type="EMBL" id="KAA3529608.1"/>
    </source>
</evidence>
<evidence type="ECO:0000313" key="7">
    <source>
        <dbReference type="Proteomes" id="UP000440716"/>
    </source>
</evidence>
<dbReference type="InterPro" id="IPR051532">
    <property type="entry name" value="Ester_Hydrolysis_Enzymes"/>
</dbReference>
<dbReference type="PANTHER" id="PTHR30383:SF24">
    <property type="entry name" value="THIOESTERASE 1_PROTEASE 1_LYSOPHOSPHOLIPASE L1"/>
    <property type="match status" value="1"/>
</dbReference>
<feature type="compositionally biased region" description="Polar residues" evidence="1">
    <location>
        <begin position="30"/>
        <end position="45"/>
    </location>
</feature>
<name>A0A368NQH4_AGRVI</name>
<reference evidence="5 7" key="2">
    <citation type="submission" date="2019-12" db="EMBL/GenBank/DDBJ databases">
        <title>Whole-genome sequencing of Allorhizobium vitis.</title>
        <authorList>
            <person name="Gan H.M."/>
            <person name="Szegedi E."/>
            <person name="Burr T."/>
            <person name="Savka M.A."/>
        </authorList>
    </citation>
    <scope>NUCLEOTIDE SEQUENCE [LARGE SCALE GENOMIC DNA]</scope>
    <source>
        <strain evidence="5 7">CG415</strain>
    </source>
</reference>
<evidence type="ECO:0000256" key="2">
    <source>
        <dbReference type="SAM" id="SignalP"/>
    </source>
</evidence>
<dbReference type="EMBL" id="QUSG01000003">
    <property type="protein sequence ID" value="KAA3529608.1"/>
    <property type="molecule type" value="Genomic_DNA"/>
</dbReference>
<protein>
    <submittedName>
        <fullName evidence="4">Arylesterase</fullName>
    </submittedName>
</protein>
<dbReference type="OrthoDB" id="9786188at2"/>
<organism evidence="4 6">
    <name type="scientific">Agrobacterium vitis</name>
    <name type="common">Rhizobium vitis</name>
    <dbReference type="NCBI Taxonomy" id="373"/>
    <lineage>
        <taxon>Bacteria</taxon>
        <taxon>Pseudomonadati</taxon>
        <taxon>Pseudomonadota</taxon>
        <taxon>Alphaproteobacteria</taxon>
        <taxon>Hyphomicrobiales</taxon>
        <taxon>Rhizobiaceae</taxon>
        <taxon>Rhizobium/Agrobacterium group</taxon>
        <taxon>Agrobacterium</taxon>
    </lineage>
</organism>
<comment type="caution">
    <text evidence="4">The sequence shown here is derived from an EMBL/GenBank/DDBJ whole genome shotgun (WGS) entry which is preliminary data.</text>
</comment>
<sequence length="255" mass="26862">MGFKPVPLQFAVIVMAGLLAGGSFALPSVAQEQAPQGQPSEQSMPDQLLPDQSMPEDATGDTPVADAQVQLIGLGDSLMAGYQLQGDEALTSQLEKALHDKGMNVSIGNAGVSGDTTEGGLARVDWSVPDGTQGVILELGANDALRGIAPEESEKNLAAIIEKLQARKIGVLLVGMIAPPNMGADYAKRFNPLYQRLAEKYKIPLYPFILEGVVTDATLKLGDGMHPNAKGVGVMVEHMLPAVQSFAKGLEDKMN</sequence>
<reference evidence="4 6" key="1">
    <citation type="submission" date="2018-08" db="EMBL/GenBank/DDBJ databases">
        <title>Genome sequencing of Agrobacterium vitis strain ICMP 10754.</title>
        <authorList>
            <person name="Visnovsky S.B."/>
            <person name="Pitman A.R."/>
        </authorList>
    </citation>
    <scope>NUCLEOTIDE SEQUENCE [LARGE SCALE GENOMIC DNA]</scope>
    <source>
        <strain evidence="4 6">ICMP 10754</strain>
    </source>
</reference>
<feature type="region of interest" description="Disordered" evidence="1">
    <location>
        <begin position="30"/>
        <end position="61"/>
    </location>
</feature>
<dbReference type="AlphaFoldDB" id="A0A368NQH4"/>
<dbReference type="Proteomes" id="UP000440716">
    <property type="component" value="Unassembled WGS sequence"/>
</dbReference>
<feature type="domain" description="SGNH hydrolase-type esterase" evidence="3">
    <location>
        <begin position="74"/>
        <end position="231"/>
    </location>
</feature>
<feature type="signal peptide" evidence="2">
    <location>
        <begin position="1"/>
        <end position="25"/>
    </location>
</feature>
<proteinExistence type="predicted"/>
<dbReference type="Proteomes" id="UP000436911">
    <property type="component" value="Unassembled WGS sequence"/>
</dbReference>
<evidence type="ECO:0000256" key="1">
    <source>
        <dbReference type="SAM" id="MobiDB-lite"/>
    </source>
</evidence>
<feature type="chain" id="PRO_5033355374" evidence="2">
    <location>
        <begin position="26"/>
        <end position="255"/>
    </location>
</feature>
<keyword evidence="2" id="KW-0732">Signal</keyword>
<evidence type="ECO:0000313" key="5">
    <source>
        <dbReference type="EMBL" id="MVA57967.1"/>
    </source>
</evidence>